<organism evidence="1 2">
    <name type="scientific">Jiulongibacter sediminis</name>
    <dbReference type="NCBI Taxonomy" id="1605367"/>
    <lineage>
        <taxon>Bacteria</taxon>
        <taxon>Pseudomonadati</taxon>
        <taxon>Bacteroidota</taxon>
        <taxon>Cytophagia</taxon>
        <taxon>Cytophagales</taxon>
        <taxon>Leadbetterellaceae</taxon>
        <taxon>Jiulongibacter</taxon>
    </lineage>
</organism>
<name>A0A0P7C6D6_9BACT</name>
<dbReference type="OrthoDB" id="959790at2"/>
<evidence type="ECO:0000313" key="1">
    <source>
        <dbReference type="EMBL" id="KPM47846.1"/>
    </source>
</evidence>
<comment type="caution">
    <text evidence="1">The sequence shown here is derived from an EMBL/GenBank/DDBJ whole genome shotgun (WGS) entry which is preliminary data.</text>
</comment>
<dbReference type="Proteomes" id="UP000050454">
    <property type="component" value="Unassembled WGS sequence"/>
</dbReference>
<reference evidence="1 2" key="1">
    <citation type="submission" date="2015-07" db="EMBL/GenBank/DDBJ databases">
        <title>The draft genome sequence of Leadbetterella sp. JN14-9.</title>
        <authorList>
            <person name="Liu Y."/>
            <person name="Du J."/>
            <person name="Shao Z."/>
        </authorList>
    </citation>
    <scope>NUCLEOTIDE SEQUENCE [LARGE SCALE GENOMIC DNA]</scope>
    <source>
        <strain evidence="1 2">JN14-9</strain>
    </source>
</reference>
<gene>
    <name evidence="1" type="ORF">AFM12_11410</name>
</gene>
<dbReference type="AlphaFoldDB" id="A0A0P7C6D6"/>
<accession>A0A0P7C6D6</accession>
<proteinExistence type="predicted"/>
<dbReference type="EMBL" id="LGTQ01000009">
    <property type="protein sequence ID" value="KPM47846.1"/>
    <property type="molecule type" value="Genomic_DNA"/>
</dbReference>
<keyword evidence="2" id="KW-1185">Reference proteome</keyword>
<protein>
    <submittedName>
        <fullName evidence="1">Uncharacterized protein</fullName>
    </submittedName>
</protein>
<evidence type="ECO:0000313" key="2">
    <source>
        <dbReference type="Proteomes" id="UP000050454"/>
    </source>
</evidence>
<dbReference type="RefSeq" id="WP_055148287.1">
    <property type="nucleotide sequence ID" value="NZ_JXSZ01000009.1"/>
</dbReference>
<sequence length="125" mass="13740">MKKFLTVGLVIITFSSFGQKEIDENGRPLGAKPSFTVSSVEDIYLKKNEASVTGAEVKLDYSLPSGMTSGKITLFHPRRDEELKSYNLNAETGTVSISLKDLPISTFSAGLYDSEGKFLKSFNVY</sequence>